<evidence type="ECO:0000313" key="1">
    <source>
        <dbReference type="EMBL" id="SDX78444.1"/>
    </source>
</evidence>
<dbReference type="Proteomes" id="UP000243778">
    <property type="component" value="Unassembled WGS sequence"/>
</dbReference>
<sequence>MSLETKIISLAQAIGADVKALRTAQGDLTSLPTTAKGNLVAAIAEIYGLLGQAGAVIDDNAGNGATSVTWSADKIYDSLELAKQAVKAEILGGASEAYDTLLELQELATGNASTAAALATAVNNRVRFDAAQTLTTAQKLQACTNIGVGDPEHDFAADYATAKA</sequence>
<dbReference type="STRING" id="1007099.SAMN05216287_3735"/>
<dbReference type="OrthoDB" id="6057599at2"/>
<gene>
    <name evidence="1" type="ORF">SAMN05216287_3735</name>
</gene>
<dbReference type="RefSeq" id="WP_090231153.1">
    <property type="nucleotide sequence ID" value="NZ_FNNU01000006.1"/>
</dbReference>
<keyword evidence="2" id="KW-1185">Reference proteome</keyword>
<proteinExistence type="predicted"/>
<dbReference type="EMBL" id="FNNU01000006">
    <property type="protein sequence ID" value="SDX78444.1"/>
    <property type="molecule type" value="Genomic_DNA"/>
</dbReference>
<protein>
    <submittedName>
        <fullName evidence="1">Uncharacterized protein</fullName>
    </submittedName>
</protein>
<accession>A0A1H3EKH8</accession>
<name>A0A1H3EKH8_9PSED</name>
<organism evidence="1 2">
    <name type="scientific">Pseudomonas kuykendallii</name>
    <dbReference type="NCBI Taxonomy" id="1007099"/>
    <lineage>
        <taxon>Bacteria</taxon>
        <taxon>Pseudomonadati</taxon>
        <taxon>Pseudomonadota</taxon>
        <taxon>Gammaproteobacteria</taxon>
        <taxon>Pseudomonadales</taxon>
        <taxon>Pseudomonadaceae</taxon>
        <taxon>Pseudomonas</taxon>
    </lineage>
</organism>
<dbReference type="AlphaFoldDB" id="A0A1H3EKH8"/>
<reference evidence="2" key="1">
    <citation type="submission" date="2016-10" db="EMBL/GenBank/DDBJ databases">
        <authorList>
            <person name="Varghese N."/>
            <person name="Submissions S."/>
        </authorList>
    </citation>
    <scope>NUCLEOTIDE SEQUENCE [LARGE SCALE GENOMIC DNA]</scope>
    <source>
        <strain evidence="2">NRRL B-59562</strain>
    </source>
</reference>
<evidence type="ECO:0000313" key="2">
    <source>
        <dbReference type="Proteomes" id="UP000243778"/>
    </source>
</evidence>